<organism evidence="2 3">
    <name type="scientific">Phytophthora megakarya</name>
    <dbReference type="NCBI Taxonomy" id="4795"/>
    <lineage>
        <taxon>Eukaryota</taxon>
        <taxon>Sar</taxon>
        <taxon>Stramenopiles</taxon>
        <taxon>Oomycota</taxon>
        <taxon>Peronosporomycetes</taxon>
        <taxon>Peronosporales</taxon>
        <taxon>Peronosporaceae</taxon>
        <taxon>Phytophthora</taxon>
    </lineage>
</organism>
<dbReference type="Proteomes" id="UP000198211">
    <property type="component" value="Unassembled WGS sequence"/>
</dbReference>
<sequence>MAPSLLSSISAVVLATTVATVPTDAASNSSAAHAPFGTVTSKPGECVIGDPDTYISPKDLKWIWDNRMQDVPKYDVWIMDQLVANKGSINYCIRWDGDTKLTKEIAAKLQPMLTRQHAAWNHWLIGYNCWPYDEIKVNVVGVAVKDKSLLGFDDDTLGNIYV</sequence>
<dbReference type="PANTHER" id="PTHR35606">
    <property type="entry name" value="CELLULOSE-BINDING FAMILY II PROTEIN"/>
    <property type="match status" value="1"/>
</dbReference>
<evidence type="ECO:0000256" key="1">
    <source>
        <dbReference type="SAM" id="SignalP"/>
    </source>
</evidence>
<protein>
    <submittedName>
        <fullName evidence="2">Neutral zinc metallopeptidase</fullName>
    </submittedName>
</protein>
<comment type="caution">
    <text evidence="2">The sequence shown here is derived from an EMBL/GenBank/DDBJ whole genome shotgun (WGS) entry which is preliminary data.</text>
</comment>
<accession>A0A225VUJ3</accession>
<dbReference type="OrthoDB" id="128490at2759"/>
<dbReference type="STRING" id="4795.A0A225VUJ3"/>
<feature type="non-terminal residue" evidence="2">
    <location>
        <position position="162"/>
    </location>
</feature>
<feature type="signal peptide" evidence="1">
    <location>
        <begin position="1"/>
        <end position="15"/>
    </location>
</feature>
<gene>
    <name evidence="2" type="ORF">PHMEG_00018219</name>
</gene>
<proteinExistence type="predicted"/>
<keyword evidence="1" id="KW-0732">Signal</keyword>
<reference evidence="3" key="1">
    <citation type="submission" date="2017-03" db="EMBL/GenBank/DDBJ databases">
        <title>Phytopthora megakarya and P. palmivora, two closely related causual agents of cacao black pod achieved similar genome size and gene model numbers by different mechanisms.</title>
        <authorList>
            <person name="Ali S."/>
            <person name="Shao J."/>
            <person name="Larry D.J."/>
            <person name="Kronmiller B."/>
            <person name="Shen D."/>
            <person name="Strem M.D."/>
            <person name="Melnick R.L."/>
            <person name="Guiltinan M.J."/>
            <person name="Tyler B.M."/>
            <person name="Meinhardt L.W."/>
            <person name="Bailey B.A."/>
        </authorList>
    </citation>
    <scope>NUCLEOTIDE SEQUENCE [LARGE SCALE GENOMIC DNA]</scope>
    <source>
        <strain evidence="3">zdho120</strain>
    </source>
</reference>
<evidence type="ECO:0000313" key="2">
    <source>
        <dbReference type="EMBL" id="OWZ09126.1"/>
    </source>
</evidence>
<evidence type="ECO:0000313" key="3">
    <source>
        <dbReference type="Proteomes" id="UP000198211"/>
    </source>
</evidence>
<dbReference type="AlphaFoldDB" id="A0A225VUJ3"/>
<dbReference type="EMBL" id="NBNE01002901">
    <property type="protein sequence ID" value="OWZ09126.1"/>
    <property type="molecule type" value="Genomic_DNA"/>
</dbReference>
<keyword evidence="3" id="KW-1185">Reference proteome</keyword>
<dbReference type="PANTHER" id="PTHR35606:SF4">
    <property type="entry name" value="CELLULOSE-BINDING FAMILY II PROTEIN"/>
    <property type="match status" value="1"/>
</dbReference>
<name>A0A225VUJ3_9STRA</name>
<feature type="chain" id="PRO_5012420553" evidence="1">
    <location>
        <begin position="16"/>
        <end position="162"/>
    </location>
</feature>